<feature type="compositionally biased region" description="Basic and acidic residues" evidence="1">
    <location>
        <begin position="283"/>
        <end position="307"/>
    </location>
</feature>
<feature type="compositionally biased region" description="Basic and acidic residues" evidence="1">
    <location>
        <begin position="259"/>
        <end position="269"/>
    </location>
</feature>
<feature type="compositionally biased region" description="Low complexity" evidence="1">
    <location>
        <begin position="247"/>
        <end position="256"/>
    </location>
</feature>
<dbReference type="OrthoDB" id="6022555at2759"/>
<dbReference type="AlphaFoldDB" id="A0A7R9AF89"/>
<proteinExistence type="predicted"/>
<organism evidence="3">
    <name type="scientific">Darwinula stevensoni</name>
    <dbReference type="NCBI Taxonomy" id="69355"/>
    <lineage>
        <taxon>Eukaryota</taxon>
        <taxon>Metazoa</taxon>
        <taxon>Ecdysozoa</taxon>
        <taxon>Arthropoda</taxon>
        <taxon>Crustacea</taxon>
        <taxon>Oligostraca</taxon>
        <taxon>Ostracoda</taxon>
        <taxon>Podocopa</taxon>
        <taxon>Podocopida</taxon>
        <taxon>Darwinulocopina</taxon>
        <taxon>Darwinuloidea</taxon>
        <taxon>Darwinulidae</taxon>
        <taxon>Darwinula</taxon>
    </lineage>
</organism>
<protein>
    <recommendedName>
        <fullName evidence="2">PEHE domain-containing protein</fullName>
    </recommendedName>
</protein>
<feature type="compositionally biased region" description="Basic and acidic residues" evidence="1">
    <location>
        <begin position="399"/>
        <end position="445"/>
    </location>
</feature>
<feature type="compositionally biased region" description="Basic and acidic residues" evidence="1">
    <location>
        <begin position="493"/>
        <end position="510"/>
    </location>
</feature>
<dbReference type="GO" id="GO:0072487">
    <property type="term" value="C:MSL complex"/>
    <property type="evidence" value="ECO:0007669"/>
    <property type="project" value="InterPro"/>
</dbReference>
<dbReference type="SMART" id="SM01300">
    <property type="entry name" value="PEHE"/>
    <property type="match status" value="1"/>
</dbReference>
<feature type="region of interest" description="Disordered" evidence="1">
    <location>
        <begin position="101"/>
        <end position="162"/>
    </location>
</feature>
<feature type="compositionally biased region" description="Polar residues" evidence="1">
    <location>
        <begin position="226"/>
        <end position="238"/>
    </location>
</feature>
<feature type="compositionally biased region" description="Polar residues" evidence="1">
    <location>
        <begin position="144"/>
        <end position="162"/>
    </location>
</feature>
<evidence type="ECO:0000313" key="3">
    <source>
        <dbReference type="EMBL" id="CAD7253132.1"/>
    </source>
</evidence>
<feature type="region of interest" description="Disordered" evidence="1">
    <location>
        <begin position="392"/>
        <end position="453"/>
    </location>
</feature>
<dbReference type="PANTHER" id="PTHR21656:SF2">
    <property type="entry name" value="MALE-SPECIFIC LETHAL 1 HOMOLOG"/>
    <property type="match status" value="1"/>
</dbReference>
<dbReference type="Gene3D" id="6.10.250.2000">
    <property type="match status" value="1"/>
</dbReference>
<dbReference type="EMBL" id="CAJPEV010005328">
    <property type="protein sequence ID" value="CAG0903032.1"/>
    <property type="molecule type" value="Genomic_DNA"/>
</dbReference>
<dbReference type="GO" id="GO:0003682">
    <property type="term" value="F:chromatin binding"/>
    <property type="evidence" value="ECO:0007669"/>
    <property type="project" value="TreeGrafter"/>
</dbReference>
<feature type="region of interest" description="Disordered" evidence="1">
    <location>
        <begin position="205"/>
        <end position="336"/>
    </location>
</feature>
<dbReference type="EMBL" id="LR904845">
    <property type="protein sequence ID" value="CAD7253132.1"/>
    <property type="molecule type" value="Genomic_DNA"/>
</dbReference>
<dbReference type="InterPro" id="IPR029332">
    <property type="entry name" value="PEHE_dom"/>
</dbReference>
<gene>
    <name evidence="3" type="ORF">DSTB1V02_LOCUS12882</name>
</gene>
<feature type="compositionally biased region" description="Basic and acidic residues" evidence="1">
    <location>
        <begin position="123"/>
        <end position="141"/>
    </location>
</feature>
<dbReference type="PROSITE" id="PS52052">
    <property type="entry name" value="PEHE"/>
    <property type="match status" value="1"/>
</dbReference>
<sequence length="510" mass="58240">MLPRPSLGLYDYNGLAEDLDSLVDCLMAVNMVNGLGFTVESRQDEETHLLLRSASNVVAIHGSDETATLNVNVVDANQSKPVTTGSPPSYHDYLRCQTQTFPSVNSRPNKEKEPVNRIPNSYDFDHRYTSFGNDCDRKDGNCRPASNSSEDLEENSYSQPVSQESHFALKELLASALDFITELKETLTGRDRQIQALKAENETLRRQIGRQARRSRAKGESEEAKSTVSEGNTHSSAPTKVRKSVISASPTPATSSRTQSEKYQEDKESANTSEDSSEPPLTRSRDRKPVKQEKHSSRVETSEETERPSGPMLRDSTHNRHSGVKHEEMKPLLTRKHYDRGASLSVQRLHSHTDRESLHHSEEGVVELPGWQSNPLSRLFCLEGTEDLSDDVFTKRHMKPENDEKRRKRWDMQQLRDQKQYEKLKQKYEKQERKQRRDEGKEDVPHSFYPSPKRLRMLHVSDTDEIPVCAFGVPLPDLSDKYFSLPWGPKANEVTKREKEGDGGRRQRRR</sequence>
<evidence type="ECO:0000259" key="2">
    <source>
        <dbReference type="PROSITE" id="PS52052"/>
    </source>
</evidence>
<feature type="compositionally biased region" description="Basic residues" evidence="1">
    <location>
        <begin position="207"/>
        <end position="216"/>
    </location>
</feature>
<dbReference type="Pfam" id="PF15275">
    <property type="entry name" value="PEHE"/>
    <property type="match status" value="1"/>
</dbReference>
<dbReference type="Gene3D" id="1.20.5.170">
    <property type="match status" value="1"/>
</dbReference>
<dbReference type="Proteomes" id="UP000677054">
    <property type="component" value="Unassembled WGS sequence"/>
</dbReference>
<evidence type="ECO:0000313" key="4">
    <source>
        <dbReference type="Proteomes" id="UP000677054"/>
    </source>
</evidence>
<evidence type="ECO:0000256" key="1">
    <source>
        <dbReference type="SAM" id="MobiDB-lite"/>
    </source>
</evidence>
<name>A0A7R9AF89_9CRUS</name>
<feature type="domain" description="PEHE" evidence="2">
    <location>
        <begin position="365"/>
        <end position="487"/>
    </location>
</feature>
<dbReference type="PANTHER" id="PTHR21656">
    <property type="entry name" value="MALE-SPECIFIC LETHAL-1 PROTEIN"/>
    <property type="match status" value="1"/>
</dbReference>
<feature type="region of interest" description="Disordered" evidence="1">
    <location>
        <begin position="485"/>
        <end position="510"/>
    </location>
</feature>
<reference evidence="3" key="1">
    <citation type="submission" date="2020-11" db="EMBL/GenBank/DDBJ databases">
        <authorList>
            <person name="Tran Van P."/>
        </authorList>
    </citation>
    <scope>NUCLEOTIDE SEQUENCE</scope>
</reference>
<dbReference type="InterPro" id="IPR026711">
    <property type="entry name" value="Msl-1"/>
</dbReference>
<accession>A0A7R9AF89</accession>
<keyword evidence="4" id="KW-1185">Reference proteome</keyword>